<accession>A0ABV3W2Z6</accession>
<evidence type="ECO:0000256" key="4">
    <source>
        <dbReference type="ARBA" id="ARBA00022840"/>
    </source>
</evidence>
<dbReference type="CDD" id="cd03257">
    <property type="entry name" value="ABC_NikE_OppD_transporters"/>
    <property type="match status" value="2"/>
</dbReference>
<proteinExistence type="inferred from homology"/>
<dbReference type="NCBIfam" id="NF007739">
    <property type="entry name" value="PRK10419.1"/>
    <property type="match status" value="2"/>
</dbReference>
<keyword evidence="4 6" id="KW-0067">ATP-binding</keyword>
<keyword evidence="2" id="KW-0813">Transport</keyword>
<protein>
    <submittedName>
        <fullName evidence="6">ABC transporter ATP-binding protein</fullName>
    </submittedName>
</protein>
<dbReference type="InterPro" id="IPR027417">
    <property type="entry name" value="P-loop_NTPase"/>
</dbReference>
<evidence type="ECO:0000313" key="6">
    <source>
        <dbReference type="EMBL" id="MEX3747568.1"/>
    </source>
</evidence>
<dbReference type="InterPro" id="IPR050319">
    <property type="entry name" value="ABC_transp_ATP-bind"/>
</dbReference>
<evidence type="ECO:0000313" key="7">
    <source>
        <dbReference type="Proteomes" id="UP001558534"/>
    </source>
</evidence>
<comment type="similarity">
    <text evidence="1">Belongs to the ABC transporter superfamily.</text>
</comment>
<dbReference type="Gene3D" id="3.40.50.300">
    <property type="entry name" value="P-loop containing nucleotide triphosphate hydrolases"/>
    <property type="match status" value="2"/>
</dbReference>
<evidence type="ECO:0000256" key="1">
    <source>
        <dbReference type="ARBA" id="ARBA00005417"/>
    </source>
</evidence>
<dbReference type="Pfam" id="PF00005">
    <property type="entry name" value="ABC_tran"/>
    <property type="match status" value="2"/>
</dbReference>
<dbReference type="PROSITE" id="PS00211">
    <property type="entry name" value="ABC_TRANSPORTER_1"/>
    <property type="match status" value="2"/>
</dbReference>
<gene>
    <name evidence="6" type="ORF">AB1300_20885</name>
</gene>
<evidence type="ECO:0000256" key="2">
    <source>
        <dbReference type="ARBA" id="ARBA00022448"/>
    </source>
</evidence>
<sequence length="662" mass="74211">MKKILEVKNLSVSFNTYNGEVQAVRNVSFDLFEGETLAIVGESGSGKSVTSKSLLRLNPVETTMLKHGQILYNGKDILTCREQEIRAIRGAEISMIFQDPLTALNPTMTIGSQIAESIKKHTALRGNQITERVIELLKLVGINEADKRYKQYPHQFSGGMRQRIVIAMALACEPRIIIADEPTTALDVSIQAQILELLKNIQKKMNLSIIFITHDLGVVAKMADRVAVMYAGKIIEIGLVDEIFYHCQHPYTQGLLAAMPNPDIETDTLYAIPGTPPNLLHPPNGDAFAARNKQALKIDFLEEPPMFKVSDTHYAATWLLHEQAPKMIPIHQQLAQAECNEREKAPVFDTTNPFLSLNGVKQHFKLDKNTINKAVDGITFDIYKGEIFGLVGESGCGKSTTGRSIIGLNLITAGDIHIDGRNINEAKTRQEKLAFNRKVQMIFQDPYSSLNPRMKIADIIAEGLAIHGVPKSEWKTKIYELLSIVGLTKEYANRYPHELSGGQRQRIGIARALAVEPELIIADEPISALDVSIQAQIVNLLKKLQKERGLTYLFIAHDLSMVKYISNRIGVMHRGKIVELAESQELYDHPIHPYTKALLSAIPLPDPKLERERERIIFNEVEYNATNRESESFTEVRPGHFVMLTEEELTQYHQAISESILQ</sequence>
<keyword evidence="3" id="KW-0547">Nucleotide-binding</keyword>
<dbReference type="InterPro" id="IPR013563">
    <property type="entry name" value="Oligopep_ABC_C"/>
</dbReference>
<dbReference type="Pfam" id="PF08352">
    <property type="entry name" value="oligo_HPY"/>
    <property type="match status" value="2"/>
</dbReference>
<dbReference type="InterPro" id="IPR017871">
    <property type="entry name" value="ABC_transporter-like_CS"/>
</dbReference>
<name>A0ABV3W2Z6_9BACI</name>
<dbReference type="PANTHER" id="PTHR43776">
    <property type="entry name" value="TRANSPORT ATP-BINDING PROTEIN"/>
    <property type="match status" value="1"/>
</dbReference>
<feature type="domain" description="ABC transporter" evidence="5">
    <location>
        <begin position="355"/>
        <end position="599"/>
    </location>
</feature>
<dbReference type="NCBIfam" id="NF008453">
    <property type="entry name" value="PRK11308.1"/>
    <property type="match status" value="2"/>
</dbReference>
<dbReference type="InterPro" id="IPR003593">
    <property type="entry name" value="AAA+_ATPase"/>
</dbReference>
<feature type="domain" description="ABC transporter" evidence="5">
    <location>
        <begin position="5"/>
        <end position="256"/>
    </location>
</feature>
<dbReference type="InterPro" id="IPR003439">
    <property type="entry name" value="ABC_transporter-like_ATP-bd"/>
</dbReference>
<evidence type="ECO:0000259" key="5">
    <source>
        <dbReference type="PROSITE" id="PS50893"/>
    </source>
</evidence>
<dbReference type="GO" id="GO:0005524">
    <property type="term" value="F:ATP binding"/>
    <property type="evidence" value="ECO:0007669"/>
    <property type="project" value="UniProtKB-KW"/>
</dbReference>
<keyword evidence="7" id="KW-1185">Reference proteome</keyword>
<dbReference type="RefSeq" id="WP_368638100.1">
    <property type="nucleotide sequence ID" value="NZ_JBFRHK010000017.1"/>
</dbReference>
<evidence type="ECO:0000256" key="3">
    <source>
        <dbReference type="ARBA" id="ARBA00022741"/>
    </source>
</evidence>
<dbReference type="SMART" id="SM00382">
    <property type="entry name" value="AAA"/>
    <property type="match status" value="2"/>
</dbReference>
<dbReference type="PANTHER" id="PTHR43776:SF7">
    <property type="entry name" value="D,D-DIPEPTIDE TRANSPORT ATP-BINDING PROTEIN DDPF-RELATED"/>
    <property type="match status" value="1"/>
</dbReference>
<comment type="caution">
    <text evidence="6">The sequence shown here is derived from an EMBL/GenBank/DDBJ whole genome shotgun (WGS) entry which is preliminary data.</text>
</comment>
<dbReference type="PROSITE" id="PS50893">
    <property type="entry name" value="ABC_TRANSPORTER_2"/>
    <property type="match status" value="2"/>
</dbReference>
<organism evidence="6 7">
    <name type="scientific">Lysinibacillus xylanilyticus</name>
    <dbReference type="NCBI Taxonomy" id="582475"/>
    <lineage>
        <taxon>Bacteria</taxon>
        <taxon>Bacillati</taxon>
        <taxon>Bacillota</taxon>
        <taxon>Bacilli</taxon>
        <taxon>Bacillales</taxon>
        <taxon>Bacillaceae</taxon>
        <taxon>Lysinibacillus</taxon>
    </lineage>
</organism>
<dbReference type="EMBL" id="JBFRHK010000017">
    <property type="protein sequence ID" value="MEX3747568.1"/>
    <property type="molecule type" value="Genomic_DNA"/>
</dbReference>
<reference evidence="6 7" key="1">
    <citation type="submission" date="2024-07" db="EMBL/GenBank/DDBJ databases">
        <title>Characterization of a bacterium isolated from hydrolysated instant sea cucumber by whole-genome sequencing and metabolomics.</title>
        <authorList>
            <person name="Luo X."/>
            <person name="Zhang Z."/>
            <person name="Zheng Z."/>
            <person name="Zhang W."/>
            <person name="Ming T."/>
            <person name="Jiao L."/>
            <person name="Su X."/>
            <person name="Kong F."/>
            <person name="Xu J."/>
        </authorList>
    </citation>
    <scope>NUCLEOTIDE SEQUENCE [LARGE SCALE GENOMIC DNA]</scope>
    <source>
        <strain evidence="6 7">XL-2024</strain>
    </source>
</reference>
<dbReference type="Proteomes" id="UP001558534">
    <property type="component" value="Unassembled WGS sequence"/>
</dbReference>
<dbReference type="NCBIfam" id="TIGR01727">
    <property type="entry name" value="oligo_HPY"/>
    <property type="match status" value="1"/>
</dbReference>
<dbReference type="SUPFAM" id="SSF52540">
    <property type="entry name" value="P-loop containing nucleoside triphosphate hydrolases"/>
    <property type="match status" value="2"/>
</dbReference>